<feature type="binding site" evidence="3">
    <location>
        <position position="80"/>
    </location>
    <ligand>
        <name>L-tryptophan</name>
        <dbReference type="ChEBI" id="CHEBI:57912"/>
    </ligand>
</feature>
<dbReference type="InterPro" id="IPR012148">
    <property type="entry name" value="ABBA_DMATS-like"/>
</dbReference>
<dbReference type="CDD" id="cd13929">
    <property type="entry name" value="PT-DMATS_CymD"/>
    <property type="match status" value="1"/>
</dbReference>
<dbReference type="PIRSF" id="PIRSF000509">
    <property type="entry name" value="Trp_DMAT"/>
    <property type="match status" value="1"/>
</dbReference>
<keyword evidence="2" id="KW-0808">Transferase</keyword>
<organism evidence="4 5">
    <name type="scientific">Penicillium malachiteum</name>
    <dbReference type="NCBI Taxonomy" id="1324776"/>
    <lineage>
        <taxon>Eukaryota</taxon>
        <taxon>Fungi</taxon>
        <taxon>Dikarya</taxon>
        <taxon>Ascomycota</taxon>
        <taxon>Pezizomycotina</taxon>
        <taxon>Eurotiomycetes</taxon>
        <taxon>Eurotiomycetidae</taxon>
        <taxon>Eurotiales</taxon>
        <taxon>Aspergillaceae</taxon>
        <taxon>Penicillium</taxon>
    </lineage>
</organism>
<feature type="binding site" evidence="3">
    <location>
        <position position="249"/>
    </location>
    <ligand>
        <name>dimethylallyl diphosphate</name>
        <dbReference type="ChEBI" id="CHEBI:57623"/>
    </ligand>
</feature>
<reference evidence="4" key="1">
    <citation type="journal article" date="2023" name="IMA Fungus">
        <title>Comparative genomic study of the Penicillium genus elucidates a diverse pangenome and 15 lateral gene transfer events.</title>
        <authorList>
            <person name="Petersen C."/>
            <person name="Sorensen T."/>
            <person name="Nielsen M.R."/>
            <person name="Sondergaard T.E."/>
            <person name="Sorensen J.L."/>
            <person name="Fitzpatrick D.A."/>
            <person name="Frisvad J.C."/>
            <person name="Nielsen K.L."/>
        </authorList>
    </citation>
    <scope>NUCLEOTIDE SEQUENCE</scope>
    <source>
        <strain evidence="4">IBT 17514</strain>
    </source>
</reference>
<keyword evidence="5" id="KW-1185">Reference proteome</keyword>
<evidence type="ECO:0000313" key="5">
    <source>
        <dbReference type="Proteomes" id="UP001215712"/>
    </source>
</evidence>
<dbReference type="PANTHER" id="PTHR40627">
    <property type="entry name" value="INDOLE PRENYLTRANSFERASE TDIB-RELATED"/>
    <property type="match status" value="1"/>
</dbReference>
<protein>
    <submittedName>
        <fullName evidence="4">Uncharacterized protein</fullName>
    </submittedName>
</protein>
<dbReference type="EMBL" id="JAQJAN010000006">
    <property type="protein sequence ID" value="KAJ5727666.1"/>
    <property type="molecule type" value="Genomic_DNA"/>
</dbReference>
<accession>A0AAD6HNK4</accession>
<dbReference type="AlphaFoldDB" id="A0AAD6HNK4"/>
<feature type="binding site" evidence="3">
    <location>
        <position position="182"/>
    </location>
    <ligand>
        <name>dimethylallyl diphosphate</name>
        <dbReference type="ChEBI" id="CHEBI:57623"/>
    </ligand>
</feature>
<evidence type="ECO:0000256" key="1">
    <source>
        <dbReference type="ARBA" id="ARBA00010209"/>
    </source>
</evidence>
<name>A0AAD6HNK4_9EURO</name>
<dbReference type="GO" id="GO:0009820">
    <property type="term" value="P:alkaloid metabolic process"/>
    <property type="evidence" value="ECO:0007669"/>
    <property type="project" value="InterPro"/>
</dbReference>
<dbReference type="GO" id="GO:0016765">
    <property type="term" value="F:transferase activity, transferring alkyl or aryl (other than methyl) groups"/>
    <property type="evidence" value="ECO:0007669"/>
    <property type="project" value="InterPro"/>
</dbReference>
<dbReference type="PANTHER" id="PTHR40627:SF3">
    <property type="entry name" value="PRENYLTRANSFERASE ASQH2-RELATED"/>
    <property type="match status" value="1"/>
</dbReference>
<dbReference type="InterPro" id="IPR017795">
    <property type="entry name" value="ABBA_NscD-like"/>
</dbReference>
<feature type="binding site" evidence="3">
    <location>
        <position position="251"/>
    </location>
    <ligand>
        <name>dimethylallyl diphosphate</name>
        <dbReference type="ChEBI" id="CHEBI:57623"/>
    </ligand>
</feature>
<sequence length="400" mass="45712">MFAYKALSAYLTFPNEDQKQWWEDTAPLYAGFLEISRYSLKAQFIHLLFHFRYVLPSLGPFAQNGEKRPNTAMPGGRLFEISLNFQKGRSTVRFDYEPVTCATDSMQEKGPFNLTAMEDILSDLECNGLCPNKILYDRFEREFALAPNDLVLLKTKDLSQTATTQYVIAWDLHELNRKMKMYWFPAIKALAAGQSKGSLAFDAIRKVDLERSYTDSLLMVEEYLSSTGLDDDLWILSWDCEKPGSSRLKLYVSAKNITLETLEDVWTLGGRVTTSASLDGLEFLKDLWQALRPKEQDTGIRMTISYELVPGSNAPQPKAYIPLFDRNDMEVARKLSCFFERLGWMELAQSYTKSLCSNYAMLDLAETSYVQDCISFAFTPEKGVYTSMYYCSSLSHPILN</sequence>
<feature type="binding site" evidence="3">
    <location>
        <position position="180"/>
    </location>
    <ligand>
        <name>dimethylallyl diphosphate</name>
        <dbReference type="ChEBI" id="CHEBI:57623"/>
    </ligand>
</feature>
<dbReference type="NCBIfam" id="TIGR03429">
    <property type="entry name" value="arom_pren_DMATS"/>
    <property type="match status" value="1"/>
</dbReference>
<reference evidence="4" key="2">
    <citation type="submission" date="2023-01" db="EMBL/GenBank/DDBJ databases">
        <authorList>
            <person name="Petersen C."/>
        </authorList>
    </citation>
    <scope>NUCLEOTIDE SEQUENCE</scope>
    <source>
        <strain evidence="4">IBT 17514</strain>
    </source>
</reference>
<comment type="caution">
    <text evidence="4">The sequence shown here is derived from an EMBL/GenBank/DDBJ whole genome shotgun (WGS) entry which is preliminary data.</text>
</comment>
<proteinExistence type="inferred from homology"/>
<dbReference type="InterPro" id="IPR033964">
    <property type="entry name" value="ABBA"/>
</dbReference>
<evidence type="ECO:0000256" key="2">
    <source>
        <dbReference type="ARBA" id="ARBA00022679"/>
    </source>
</evidence>
<dbReference type="Proteomes" id="UP001215712">
    <property type="component" value="Unassembled WGS sequence"/>
</dbReference>
<feature type="binding site" evidence="3">
    <location>
        <position position="320"/>
    </location>
    <ligand>
        <name>dimethylallyl diphosphate</name>
        <dbReference type="ChEBI" id="CHEBI:57623"/>
    </ligand>
</feature>
<comment type="similarity">
    <text evidence="1">Belongs to the tryptophan dimethylallyltransferase family.</text>
</comment>
<feature type="binding site" evidence="3">
    <location>
        <position position="93"/>
    </location>
    <ligand>
        <name>dimethylallyl diphosphate</name>
        <dbReference type="ChEBI" id="CHEBI:57623"/>
    </ligand>
</feature>
<gene>
    <name evidence="4" type="ORF">N7493_005486</name>
</gene>
<dbReference type="SFLD" id="SFLDS00036">
    <property type="entry name" value="Aromatic_Prenyltransferase"/>
    <property type="match status" value="1"/>
</dbReference>
<dbReference type="SFLD" id="SFLDG01162">
    <property type="entry name" value="I"/>
    <property type="match status" value="1"/>
</dbReference>
<evidence type="ECO:0000313" key="4">
    <source>
        <dbReference type="EMBL" id="KAJ5727666.1"/>
    </source>
</evidence>
<feature type="binding site" evidence="3">
    <location>
        <position position="247"/>
    </location>
    <ligand>
        <name>dimethylallyl diphosphate</name>
        <dbReference type="ChEBI" id="CHEBI:57623"/>
    </ligand>
</feature>
<dbReference type="Pfam" id="PF11991">
    <property type="entry name" value="Trp_DMAT"/>
    <property type="match status" value="1"/>
</dbReference>
<evidence type="ECO:0000256" key="3">
    <source>
        <dbReference type="PIRSR" id="PIRSR000509-1"/>
    </source>
</evidence>